<dbReference type="PROSITE" id="PS50011">
    <property type="entry name" value="PROTEIN_KINASE_DOM"/>
    <property type="match status" value="1"/>
</dbReference>
<keyword evidence="1" id="KW-0812">Transmembrane</keyword>
<reference evidence="4 5" key="1">
    <citation type="submission" date="2017-11" db="EMBL/GenBank/DDBJ databases">
        <authorList>
            <person name="Han C.G."/>
        </authorList>
    </citation>
    <scope>NUCLEOTIDE SEQUENCE [LARGE SCALE GENOMIC DNA]</scope>
    <source>
        <strain evidence="4 5">ANC 5347</strain>
    </source>
</reference>
<dbReference type="SMART" id="SM00331">
    <property type="entry name" value="PP2C_SIG"/>
    <property type="match status" value="1"/>
</dbReference>
<dbReference type="SUPFAM" id="SSF56112">
    <property type="entry name" value="Protein kinase-like (PK-like)"/>
    <property type="match status" value="1"/>
</dbReference>
<dbReference type="AlphaFoldDB" id="A0A2H9ULW8"/>
<dbReference type="RefSeq" id="WP_100357604.1">
    <property type="nucleotide sequence ID" value="NZ_PGOZ01000007.1"/>
</dbReference>
<dbReference type="Gene3D" id="3.30.200.20">
    <property type="entry name" value="Phosphorylase Kinase, domain 1"/>
    <property type="match status" value="1"/>
</dbReference>
<dbReference type="GO" id="GO:0005524">
    <property type="term" value="F:ATP binding"/>
    <property type="evidence" value="ECO:0007669"/>
    <property type="project" value="InterPro"/>
</dbReference>
<sequence length="576" mass="65908">MNKKLKISIGQYSSTGIKAQNQDFYGIYIPEGHALSSKGIACAIADGISSSNVSHIAAETAVSSFLSDYYSTSDAWSTQTSAARVIRATNSWLYAQTQQSQGRFDKDHGYVCTLSALILKQNRAHIFHAGDGRVYRIQAQSIEQLTIDHRVRLSSTEHYLSRALGVDHRIEVDYQQLELCEDDLFLLMTDGVYEFIDIQQISDMLQQKQNLDTIAQSIVELALKRGSDDNLTIQIIRIDALAQEKSFQIQENILFPQQLSHGDLFEGYRIHKILHQNHRSSLYLAQDAATQAQLVIKTLSVDLQDDLKAVEQFQLEDWVSKRLKHENLMHYYPHTGSKKFLFQSYEYLQGESLNRWLHRQKTALSLKQLIPIIEQVAKALNAMHRLEMLHQDVRPENVMLLEPIDALKVKLIDYGSTAVRGLVELNPKHADVPLGTLAFMAPEYFIGRSPSVKSDQFSLAVMSYYLLTRQLPYGTELARCKTEKKLKKVRYHSLSEYRPDLPKGLDAIFKKALSIRPEQRYEALSAFIYDLKQPDLELKKSVSRPVIERHPLTFWKCCTAILFILLLLVFSLYFTK</sequence>
<dbReference type="Gene3D" id="1.10.510.10">
    <property type="entry name" value="Transferase(Phosphotransferase) domain 1"/>
    <property type="match status" value="1"/>
</dbReference>
<proteinExistence type="predicted"/>
<keyword evidence="4" id="KW-0808">Transferase</keyword>
<keyword evidence="1" id="KW-0472">Membrane</keyword>
<protein>
    <submittedName>
        <fullName evidence="4">Protein kinase</fullName>
    </submittedName>
</protein>
<dbReference type="PROSITE" id="PS51746">
    <property type="entry name" value="PPM_2"/>
    <property type="match status" value="1"/>
</dbReference>
<dbReference type="CDD" id="cd14014">
    <property type="entry name" value="STKc_PknB_like"/>
    <property type="match status" value="1"/>
</dbReference>
<dbReference type="PANTHER" id="PTHR24347">
    <property type="entry name" value="SERINE/THREONINE-PROTEIN KINASE"/>
    <property type="match status" value="1"/>
</dbReference>
<dbReference type="GO" id="GO:0004672">
    <property type="term" value="F:protein kinase activity"/>
    <property type="evidence" value="ECO:0007669"/>
    <property type="project" value="InterPro"/>
</dbReference>
<feature type="transmembrane region" description="Helical" evidence="1">
    <location>
        <begin position="553"/>
        <end position="574"/>
    </location>
</feature>
<gene>
    <name evidence="4" type="ORF">CU320_07170</name>
</gene>
<dbReference type="InterPro" id="IPR011009">
    <property type="entry name" value="Kinase-like_dom_sf"/>
</dbReference>
<evidence type="ECO:0000259" key="2">
    <source>
        <dbReference type="PROSITE" id="PS50011"/>
    </source>
</evidence>
<dbReference type="EMBL" id="PGOZ01000007">
    <property type="protein sequence ID" value="PJI32630.1"/>
    <property type="molecule type" value="Genomic_DNA"/>
</dbReference>
<dbReference type="InterPro" id="IPR036457">
    <property type="entry name" value="PPM-type-like_dom_sf"/>
</dbReference>
<feature type="domain" description="PPM-type phosphatase" evidence="3">
    <location>
        <begin position="8"/>
        <end position="238"/>
    </location>
</feature>
<organism evidence="4 5">
    <name type="scientific">Acinetobacter pseudolwoffii</name>
    <dbReference type="NCBI Taxonomy" id="2053287"/>
    <lineage>
        <taxon>Bacteria</taxon>
        <taxon>Pseudomonadati</taxon>
        <taxon>Pseudomonadota</taxon>
        <taxon>Gammaproteobacteria</taxon>
        <taxon>Moraxellales</taxon>
        <taxon>Moraxellaceae</taxon>
        <taxon>Acinetobacter</taxon>
    </lineage>
</organism>
<dbReference type="SMART" id="SM00332">
    <property type="entry name" value="PP2Cc"/>
    <property type="match status" value="1"/>
</dbReference>
<keyword evidence="4" id="KW-0418">Kinase</keyword>
<keyword evidence="1" id="KW-1133">Transmembrane helix</keyword>
<accession>A0A2H9ULW8</accession>
<dbReference type="SUPFAM" id="SSF81606">
    <property type="entry name" value="PP2C-like"/>
    <property type="match status" value="1"/>
</dbReference>
<name>A0A2H9ULW8_9GAMM</name>
<dbReference type="InterPro" id="IPR008266">
    <property type="entry name" value="Tyr_kinase_AS"/>
</dbReference>
<evidence type="ECO:0000259" key="3">
    <source>
        <dbReference type="PROSITE" id="PS51746"/>
    </source>
</evidence>
<dbReference type="Pfam" id="PF00069">
    <property type="entry name" value="Pkinase"/>
    <property type="match status" value="1"/>
</dbReference>
<dbReference type="Gene3D" id="3.60.40.10">
    <property type="entry name" value="PPM-type phosphatase domain"/>
    <property type="match status" value="1"/>
</dbReference>
<dbReference type="Pfam" id="PF13672">
    <property type="entry name" value="PP2C_2"/>
    <property type="match status" value="1"/>
</dbReference>
<dbReference type="PROSITE" id="PS00109">
    <property type="entry name" value="PROTEIN_KINASE_TYR"/>
    <property type="match status" value="1"/>
</dbReference>
<dbReference type="InterPro" id="IPR001932">
    <property type="entry name" value="PPM-type_phosphatase-like_dom"/>
</dbReference>
<evidence type="ECO:0000313" key="4">
    <source>
        <dbReference type="EMBL" id="PJI32630.1"/>
    </source>
</evidence>
<dbReference type="InterPro" id="IPR000719">
    <property type="entry name" value="Prot_kinase_dom"/>
</dbReference>
<evidence type="ECO:0000256" key="1">
    <source>
        <dbReference type="SAM" id="Phobius"/>
    </source>
</evidence>
<dbReference type="CDD" id="cd00143">
    <property type="entry name" value="PP2Cc"/>
    <property type="match status" value="1"/>
</dbReference>
<dbReference type="Proteomes" id="UP000242351">
    <property type="component" value="Unassembled WGS sequence"/>
</dbReference>
<evidence type="ECO:0000313" key="5">
    <source>
        <dbReference type="Proteomes" id="UP000242351"/>
    </source>
</evidence>
<feature type="domain" description="Protein kinase" evidence="2">
    <location>
        <begin position="268"/>
        <end position="536"/>
    </location>
</feature>
<comment type="caution">
    <text evidence="4">The sequence shown here is derived from an EMBL/GenBank/DDBJ whole genome shotgun (WGS) entry which is preliminary data.</text>
</comment>
<reference evidence="4 5" key="2">
    <citation type="submission" date="2017-12" db="EMBL/GenBank/DDBJ databases">
        <title>Revising the taxonomy of the Acinetobacter lwoffii group: the description of Acinetobacter pseudolwoffii sp. nov. and emended description of Acinetobacter lwoffii.</title>
        <authorList>
            <person name="Nemec A."/>
        </authorList>
    </citation>
    <scope>NUCLEOTIDE SEQUENCE [LARGE SCALE GENOMIC DNA]</scope>
    <source>
        <strain evidence="4 5">ANC 5347</strain>
    </source>
</reference>